<dbReference type="PANTHER" id="PTHR47718">
    <property type="entry name" value="OS01G0519700 PROTEIN"/>
    <property type="match status" value="1"/>
</dbReference>
<dbReference type="AlphaFoldDB" id="A0A397H4S4"/>
<comment type="caution">
    <text evidence="3">The sequence shown here is derived from an EMBL/GenBank/DDBJ whole genome shotgun (WGS) entry which is preliminary data.</text>
</comment>
<dbReference type="OrthoDB" id="2348750at2759"/>
<keyword evidence="4" id="KW-1185">Reference proteome</keyword>
<dbReference type="Pfam" id="PF10551">
    <property type="entry name" value="MULE"/>
    <property type="match status" value="1"/>
</dbReference>
<gene>
    <name evidence="3" type="ORF">Glove_379g13</name>
</gene>
<dbReference type="STRING" id="1348612.A0A397H4S4"/>
<evidence type="ECO:0000313" key="3">
    <source>
        <dbReference type="EMBL" id="RHZ58027.1"/>
    </source>
</evidence>
<proteinExistence type="predicted"/>
<feature type="region of interest" description="Disordered" evidence="1">
    <location>
        <begin position="412"/>
        <end position="484"/>
    </location>
</feature>
<reference evidence="3 4" key="1">
    <citation type="submission" date="2018-08" db="EMBL/GenBank/DDBJ databases">
        <title>Genome and evolution of the arbuscular mycorrhizal fungus Diversispora epigaea (formerly Glomus versiforme) and its bacterial endosymbionts.</title>
        <authorList>
            <person name="Sun X."/>
            <person name="Fei Z."/>
            <person name="Harrison M."/>
        </authorList>
    </citation>
    <scope>NUCLEOTIDE SEQUENCE [LARGE SCALE GENOMIC DNA]</scope>
    <source>
        <strain evidence="3 4">IT104</strain>
    </source>
</reference>
<evidence type="ECO:0000256" key="1">
    <source>
        <dbReference type="SAM" id="MobiDB-lite"/>
    </source>
</evidence>
<dbReference type="Proteomes" id="UP000266861">
    <property type="component" value="Unassembled WGS sequence"/>
</dbReference>
<protein>
    <recommendedName>
        <fullName evidence="2">MULE transposase domain-containing protein</fullName>
    </recommendedName>
</protein>
<evidence type="ECO:0000259" key="2">
    <source>
        <dbReference type="Pfam" id="PF10551"/>
    </source>
</evidence>
<sequence length="484" mass="55402">MPLLLFLAIDNNTKSRLVAQALVYDKTVESYKWILECMKNATMTEPLVFITDADPAADAAIGLTYINTYQIYCIFHISQNLPKNLRSKLGDQYENFVRDFYLCRNSICEKLFYERWSSLIEKYSSAKDYLMRALYPNRQAWARAFTSKIFIAGIQATSCVESLNNIIKHELKANSILCDLADYRTLSTCMGITSVDNDLFPQIDKIMFKYLTPHILSAEHLEMAQCLYFTANKIESNLDEDSSISLADGFIEDLYDSKQILLKLMIAEVVVVDLISYLCLCMSNISRGVVCRHYFWVMMISTVAEFQIQMVPSRWYVDSQKDKDVVAETCCFINQEAMQNFSGKTLIPNPSTVPMTVTTVLRCAAKKKVKYGEVWGLARQAAQFAVEHDSYDVMIAWLRKFINQHKEIMSTSAESVQNQDYPEIQVDNSNKENEPEIENPLVSRRKGRPETKRYKSSTEKKPRAKYTCGTCGQSGHNSARCSNR</sequence>
<evidence type="ECO:0000313" key="4">
    <source>
        <dbReference type="Proteomes" id="UP000266861"/>
    </source>
</evidence>
<name>A0A397H4S4_9GLOM</name>
<organism evidence="3 4">
    <name type="scientific">Diversispora epigaea</name>
    <dbReference type="NCBI Taxonomy" id="1348612"/>
    <lineage>
        <taxon>Eukaryota</taxon>
        <taxon>Fungi</taxon>
        <taxon>Fungi incertae sedis</taxon>
        <taxon>Mucoromycota</taxon>
        <taxon>Glomeromycotina</taxon>
        <taxon>Glomeromycetes</taxon>
        <taxon>Diversisporales</taxon>
        <taxon>Diversisporaceae</taxon>
        <taxon>Diversispora</taxon>
    </lineage>
</organism>
<feature type="domain" description="MULE transposase" evidence="2">
    <location>
        <begin position="1"/>
        <end position="80"/>
    </location>
</feature>
<feature type="compositionally biased region" description="Basic and acidic residues" evidence="1">
    <location>
        <begin position="448"/>
        <end position="461"/>
    </location>
</feature>
<dbReference type="InterPro" id="IPR018289">
    <property type="entry name" value="MULE_transposase_dom"/>
</dbReference>
<feature type="compositionally biased region" description="Polar residues" evidence="1">
    <location>
        <begin position="470"/>
        <end position="484"/>
    </location>
</feature>
<dbReference type="EMBL" id="PQFF01000340">
    <property type="protein sequence ID" value="RHZ58027.1"/>
    <property type="molecule type" value="Genomic_DNA"/>
</dbReference>
<dbReference type="PANTHER" id="PTHR47718:SF7">
    <property type="entry name" value="PROTEIN FAR1-RELATED SEQUENCE"/>
    <property type="match status" value="1"/>
</dbReference>
<accession>A0A397H4S4</accession>